<dbReference type="OrthoDB" id="504708at2759"/>
<evidence type="ECO:0000259" key="1">
    <source>
        <dbReference type="Pfam" id="PF09347"/>
    </source>
</evidence>
<keyword evidence="3" id="KW-1185">Reference proteome</keyword>
<protein>
    <recommendedName>
        <fullName evidence="1">DUF1989 domain-containing protein</fullName>
    </recommendedName>
</protein>
<proteinExistence type="predicted"/>
<reference evidence="2" key="1">
    <citation type="submission" date="2020-06" db="EMBL/GenBank/DDBJ databases">
        <authorList>
            <person name="Onetto C."/>
        </authorList>
    </citation>
    <scope>NUCLEOTIDE SEQUENCE</scope>
</reference>
<name>A0A9N8KS81_9PEZI</name>
<organism evidence="2 3">
    <name type="scientific">Aureobasidium uvarum</name>
    <dbReference type="NCBI Taxonomy" id="2773716"/>
    <lineage>
        <taxon>Eukaryota</taxon>
        <taxon>Fungi</taxon>
        <taxon>Dikarya</taxon>
        <taxon>Ascomycota</taxon>
        <taxon>Pezizomycotina</taxon>
        <taxon>Dothideomycetes</taxon>
        <taxon>Dothideomycetidae</taxon>
        <taxon>Dothideales</taxon>
        <taxon>Saccotheciaceae</taxon>
        <taxon>Aureobasidium</taxon>
    </lineage>
</organism>
<feature type="domain" description="DUF1989" evidence="1">
    <location>
        <begin position="47"/>
        <end position="171"/>
    </location>
</feature>
<evidence type="ECO:0000313" key="3">
    <source>
        <dbReference type="Proteomes" id="UP000745764"/>
    </source>
</evidence>
<dbReference type="Pfam" id="PF09347">
    <property type="entry name" value="DUF1989"/>
    <property type="match status" value="1"/>
</dbReference>
<dbReference type="InterPro" id="IPR018959">
    <property type="entry name" value="DUF1989"/>
</dbReference>
<accession>A0A9N8KS81</accession>
<dbReference type="PANTHER" id="PTHR31527:SF0">
    <property type="entry name" value="RE64534P"/>
    <property type="match status" value="1"/>
</dbReference>
<evidence type="ECO:0000313" key="2">
    <source>
        <dbReference type="EMBL" id="CAD0115106.1"/>
    </source>
</evidence>
<gene>
    <name evidence="2" type="ORF">AWRI4620_LOCUS9361</name>
</gene>
<dbReference type="PANTHER" id="PTHR31527">
    <property type="entry name" value="RE64534P"/>
    <property type="match status" value="1"/>
</dbReference>
<sequence length="276" mass="30661">MASADKPHAAPQPAYLPTAGSILNANKDFYNSLANSKSRTLKQTIDIPPRSAKAWKVPAGSIVRFSTPEGAQVGDLNIWNLSNPRERFWAARTRQLQASHVTVYDRLWSCLPYLRPMVTIIADSLKDYGVDQWGGRCHDLLGTRCDPYVNYMLSADQYDYHCHSNLTRAVTGLNAEGKYFMEPSPAKKTDYLEFFAEQDVLMALSACPGGDLSAWGWGEGGAGEEGEKKSMLDCCRPLRAEVYSLDDESLLEGWTQFEPPKYTGLHGMKVPIGENV</sequence>
<dbReference type="Proteomes" id="UP000745764">
    <property type="component" value="Unassembled WGS sequence"/>
</dbReference>
<dbReference type="AlphaFoldDB" id="A0A9N8KS81"/>
<dbReference type="EMBL" id="CAINUL010000019">
    <property type="protein sequence ID" value="CAD0115106.1"/>
    <property type="molecule type" value="Genomic_DNA"/>
</dbReference>
<comment type="caution">
    <text evidence="2">The sequence shown here is derived from an EMBL/GenBank/DDBJ whole genome shotgun (WGS) entry which is preliminary data.</text>
</comment>